<gene>
    <name evidence="2" type="ORF">AOZ06_17185</name>
</gene>
<protein>
    <submittedName>
        <fullName evidence="2">Uncharacterized protein</fullName>
    </submittedName>
</protein>
<evidence type="ECO:0000313" key="2">
    <source>
        <dbReference type="EMBL" id="ALG08416.1"/>
    </source>
</evidence>
<evidence type="ECO:0000256" key="1">
    <source>
        <dbReference type="SAM" id="MobiDB-lite"/>
    </source>
</evidence>
<evidence type="ECO:0000313" key="3">
    <source>
        <dbReference type="Proteomes" id="UP000063699"/>
    </source>
</evidence>
<dbReference type="AlphaFoldDB" id="A0A0N9I1U6"/>
<proteinExistence type="predicted"/>
<keyword evidence="3" id="KW-1185">Reference proteome</keyword>
<dbReference type="Proteomes" id="UP000063699">
    <property type="component" value="Chromosome"/>
</dbReference>
<name>A0A0N9I1U6_9PSEU</name>
<dbReference type="KEGG" id="kphy:AOZ06_17185"/>
<feature type="compositionally biased region" description="Low complexity" evidence="1">
    <location>
        <begin position="207"/>
        <end position="219"/>
    </location>
</feature>
<reference evidence="2 3" key="1">
    <citation type="submission" date="2015-07" db="EMBL/GenBank/DDBJ databases">
        <title>Genome sequencing of Kibdelosporangium phytohabitans.</title>
        <authorList>
            <person name="Qin S."/>
            <person name="Xing K."/>
        </authorList>
    </citation>
    <scope>NUCLEOTIDE SEQUENCE [LARGE SCALE GENOMIC DNA]</scope>
    <source>
        <strain evidence="2 3">KLBMP1111</strain>
    </source>
</reference>
<organism evidence="2 3">
    <name type="scientific">Kibdelosporangium phytohabitans</name>
    <dbReference type="NCBI Taxonomy" id="860235"/>
    <lineage>
        <taxon>Bacteria</taxon>
        <taxon>Bacillati</taxon>
        <taxon>Actinomycetota</taxon>
        <taxon>Actinomycetes</taxon>
        <taxon>Pseudonocardiales</taxon>
        <taxon>Pseudonocardiaceae</taxon>
        <taxon>Kibdelosporangium</taxon>
    </lineage>
</organism>
<dbReference type="STRING" id="860235.AOZ06_17185"/>
<dbReference type="RefSeq" id="WP_054290323.1">
    <property type="nucleotide sequence ID" value="NZ_CP012752.1"/>
</dbReference>
<accession>A0A0N9I1U6</accession>
<dbReference type="Gene3D" id="3.30.360.10">
    <property type="entry name" value="Dihydrodipicolinate Reductase, domain 2"/>
    <property type="match status" value="1"/>
</dbReference>
<dbReference type="OrthoDB" id="9792935at2"/>
<dbReference type="EMBL" id="CP012752">
    <property type="protein sequence ID" value="ALG08416.1"/>
    <property type="molecule type" value="Genomic_DNA"/>
</dbReference>
<sequence>MCAFVFGSRSDQSEPHDWLAGGYSRRVVAMGGLTVYDKNPRRREERTGRRVADWSDPGVWPPSASRDLNPVIDVEDPSLILSEMDNEVYAGYQQCHYTPDCWRSYTVLGDHGRMENFGDGVIGEEAVVRVWNRGRSGYRTESDLTVAIVPEPGGSHGGADAELVAEFLRFVAEGTDRDVPGGGQAGRRGGRRRHDVAAVGQQRRRGTAAGLRAGPLLRRPPGDRPHCPHWIVLGAANNRDLADARRTGLSG</sequence>
<feature type="region of interest" description="Disordered" evidence="1">
    <location>
        <begin position="176"/>
        <end position="222"/>
    </location>
</feature>